<dbReference type="PANTHER" id="PTHR37829:SF3">
    <property type="entry name" value="PROTEIN JAYE-RELATED"/>
    <property type="match status" value="1"/>
</dbReference>
<dbReference type="InterPro" id="IPR052399">
    <property type="entry name" value="Phage_Baseplate_Assmbl_Protein"/>
</dbReference>
<name>A0A4R3UQ56_9BURK</name>
<evidence type="ECO:0000313" key="6">
    <source>
        <dbReference type="Proteomes" id="UP000294692"/>
    </source>
</evidence>
<dbReference type="PANTHER" id="PTHR37829">
    <property type="entry name" value="PHAGE-LIKE ELEMENT PBSX PROTEIN XKDT"/>
    <property type="match status" value="1"/>
</dbReference>
<dbReference type="EMBL" id="SMBX01000010">
    <property type="protein sequence ID" value="TCU93955.1"/>
    <property type="molecule type" value="Genomic_DNA"/>
</dbReference>
<dbReference type="RefSeq" id="WP_165972652.1">
    <property type="nucleotide sequence ID" value="NZ_JBHRVM010000001.1"/>
</dbReference>
<accession>A0A4R3UQ56</accession>
<dbReference type="Pfam" id="PF26078">
    <property type="entry name" value="Baseplate_J_M"/>
    <property type="match status" value="1"/>
</dbReference>
<evidence type="ECO:0000259" key="2">
    <source>
        <dbReference type="Pfam" id="PF04865"/>
    </source>
</evidence>
<sequence>MPFDIPNLPTLLGRAEADFEALAADSLRRSDAKVIARVHGGAAYGLYGFLGHIARQILPDSCDEDVLRRWAAMRDVDRWAAVAASGSILVSGVPGAIVGKDRLWQRFDGQQYAVVADTMIADGPTLVPVRAMMPGAAGNTDPGVRLSLVSPVAGVLEQAEVDPDGLVSGLDLEPLNEWRTRVIESFRVVPHGGSDEDYVMWARQVPGVTRAWTKPNYMGPGTVGVFFVRDYDANILPGPAQIAEVYAHIESVRPVTGELYVLSPTLLQVHHRIELRPDTEQLRLRVEGSLRNMYARDADLGERIYWSHFGEAVSGTVGEVDHRILEPLDDVVPGPHELPVFGGIEWA</sequence>
<comment type="caution">
    <text evidence="5">The sequence shown here is derived from an EMBL/GenBank/DDBJ whole genome shotgun (WGS) entry which is preliminary data.</text>
</comment>
<dbReference type="AlphaFoldDB" id="A0A4R3UQ56"/>
<protein>
    <submittedName>
        <fullName evidence="5">Putative phage protein gp47/JayE</fullName>
    </submittedName>
</protein>
<dbReference type="InterPro" id="IPR006949">
    <property type="entry name" value="Barrel_Baseplate_J-like"/>
</dbReference>
<proteinExistence type="inferred from homology"/>
<gene>
    <name evidence="5" type="ORF">EV686_110123</name>
</gene>
<keyword evidence="6" id="KW-1185">Reference proteome</keyword>
<organism evidence="5 6">
    <name type="scientific">Paracandidimonas soli</name>
    <dbReference type="NCBI Taxonomy" id="1917182"/>
    <lineage>
        <taxon>Bacteria</taxon>
        <taxon>Pseudomonadati</taxon>
        <taxon>Pseudomonadota</taxon>
        <taxon>Betaproteobacteria</taxon>
        <taxon>Burkholderiales</taxon>
        <taxon>Alcaligenaceae</taxon>
        <taxon>Paracandidimonas</taxon>
    </lineage>
</organism>
<dbReference type="Proteomes" id="UP000294692">
    <property type="component" value="Unassembled WGS sequence"/>
</dbReference>
<evidence type="ECO:0000259" key="4">
    <source>
        <dbReference type="Pfam" id="PF26079"/>
    </source>
</evidence>
<feature type="domain" description="Baseplate protein J-like barrel" evidence="2">
    <location>
        <begin position="88"/>
        <end position="157"/>
    </location>
</feature>
<comment type="similarity">
    <text evidence="1">Belongs to the Mu gp47/PBSX XkdT family.</text>
</comment>
<reference evidence="5 6" key="1">
    <citation type="submission" date="2019-03" db="EMBL/GenBank/DDBJ databases">
        <title>Genomic Encyclopedia of Type Strains, Phase IV (KMG-IV): sequencing the most valuable type-strain genomes for metagenomic binning, comparative biology and taxonomic classification.</title>
        <authorList>
            <person name="Goeker M."/>
        </authorList>
    </citation>
    <scope>NUCLEOTIDE SEQUENCE [LARGE SCALE GENOMIC DNA]</scope>
    <source>
        <strain evidence="5 6">DSM 100048</strain>
    </source>
</reference>
<dbReference type="Pfam" id="PF04865">
    <property type="entry name" value="Baseplate_J"/>
    <property type="match status" value="1"/>
</dbReference>
<evidence type="ECO:0000313" key="5">
    <source>
        <dbReference type="EMBL" id="TCU93955.1"/>
    </source>
</evidence>
<feature type="domain" description="Baseplate J-like central" evidence="3">
    <location>
        <begin position="190"/>
        <end position="262"/>
    </location>
</feature>
<evidence type="ECO:0000259" key="3">
    <source>
        <dbReference type="Pfam" id="PF26078"/>
    </source>
</evidence>
<feature type="domain" description="Baseplate J-like C-terminal" evidence="4">
    <location>
        <begin position="273"/>
        <end position="346"/>
    </location>
</feature>
<dbReference type="Pfam" id="PF26079">
    <property type="entry name" value="Baseplate_J_C"/>
    <property type="match status" value="1"/>
</dbReference>
<dbReference type="InterPro" id="IPR058531">
    <property type="entry name" value="Baseplate_J_M"/>
</dbReference>
<evidence type="ECO:0000256" key="1">
    <source>
        <dbReference type="ARBA" id="ARBA00038087"/>
    </source>
</evidence>
<dbReference type="InterPro" id="IPR058530">
    <property type="entry name" value="Baseplate_J-like_C"/>
</dbReference>